<name>A0A0H5R7Q4_9EUKA</name>
<sequence>SVFRKRTPAMSSPAIHLSISDEYMVLTYPSYVSISAISDPSNILYQWNMSDMTGEPHITSSSLFTSTAYVTPGHTCVCVVDSVTLCIWPIPTTAACVTHSISRYTATDPILSSSCTNDTLLLLSSGTLSSLSYPALSLISQTNIPSGIVSICLPHRTDASASIALFDPRSPQNQIVFHPLSESYSSVPTPISLRDSPISIVYLSPLQLLVLQHNALTLWNIQYKSCIWSTNTTIVTPIQLAISLSSRTAYILSKDGSITSIAVPLLSSGLISTLSSSNLTSQFARNPCQYSGPDRSSPSPIPSYIQWLSSKGQSFPIDIQYHHQMIDECIDVGDYSSLTNIIRHIPYHSPSGLLSKLIGHGQFDIALNLLKIIPVDEQEICAILGQIHEPTTPVQHQLLLQILLLPKTDSFVRSHLSDLTSPCISNLFRVLSSMLIQATSPASAHQPMAHVSVLVNWLCLLIDSHVLTFIQDGKFRSLLADLIDHVDHISNIALISDDIASLITAIEQAGHNQCEGESNERRIPGRRVETVAW</sequence>
<dbReference type="EMBL" id="HACM01009716">
    <property type="protein sequence ID" value="CRZ10158.1"/>
    <property type="molecule type" value="Transcribed_RNA"/>
</dbReference>
<evidence type="ECO:0000313" key="1">
    <source>
        <dbReference type="EMBL" id="CRZ10158.1"/>
    </source>
</evidence>
<reference evidence="1" key="1">
    <citation type="submission" date="2015-04" db="EMBL/GenBank/DDBJ databases">
        <title>The genome sequence of the plant pathogenic Rhizarian Plasmodiophora brassicae reveals insights in its biotrophic life cycle and the origin of chitin synthesis.</title>
        <authorList>
            <person name="Schwelm A."/>
            <person name="Fogelqvist J."/>
            <person name="Knaust A."/>
            <person name="Julke S."/>
            <person name="Lilja T."/>
            <person name="Dhandapani V."/>
            <person name="Bonilla-Rosso G."/>
            <person name="Karlsson M."/>
            <person name="Shevchenko A."/>
            <person name="Choi S.R."/>
            <person name="Kim H.G."/>
            <person name="Park J.Y."/>
            <person name="Lim Y.P."/>
            <person name="Ludwig-Muller J."/>
            <person name="Dixelius C."/>
        </authorList>
    </citation>
    <scope>NUCLEOTIDE SEQUENCE</scope>
    <source>
        <tissue evidence="1">Potato root galls</tissue>
    </source>
</reference>
<organism evidence="1">
    <name type="scientific">Spongospora subterranea</name>
    <dbReference type="NCBI Taxonomy" id="70186"/>
    <lineage>
        <taxon>Eukaryota</taxon>
        <taxon>Sar</taxon>
        <taxon>Rhizaria</taxon>
        <taxon>Endomyxa</taxon>
        <taxon>Phytomyxea</taxon>
        <taxon>Plasmodiophorida</taxon>
        <taxon>Plasmodiophoridae</taxon>
        <taxon>Spongospora</taxon>
    </lineage>
</organism>
<proteinExistence type="predicted"/>
<feature type="non-terminal residue" evidence="1">
    <location>
        <position position="1"/>
    </location>
</feature>
<accession>A0A0H5R7Q4</accession>
<dbReference type="AlphaFoldDB" id="A0A0H5R7Q4"/>
<protein>
    <submittedName>
        <fullName evidence="1">Uncharacterized protein</fullName>
    </submittedName>
</protein>